<dbReference type="Pfam" id="PF00460">
    <property type="entry name" value="Flg_bb_rod"/>
    <property type="match status" value="1"/>
</dbReference>
<keyword evidence="6 7" id="KW-0975">Bacterial flagellum</keyword>
<dbReference type="GO" id="GO:0005576">
    <property type="term" value="C:extracellular region"/>
    <property type="evidence" value="ECO:0007669"/>
    <property type="project" value="UniProtKB-SubCell"/>
</dbReference>
<dbReference type="OrthoDB" id="9802553at2"/>
<gene>
    <name evidence="7 11" type="primary">flgK</name>
    <name evidence="11" type="ORF">Pla8534_21010</name>
</gene>
<keyword evidence="5 7" id="KW-0964">Secreted</keyword>
<evidence type="ECO:0000313" key="12">
    <source>
        <dbReference type="Proteomes" id="UP000317648"/>
    </source>
</evidence>
<dbReference type="GO" id="GO:0005198">
    <property type="term" value="F:structural molecule activity"/>
    <property type="evidence" value="ECO:0007669"/>
    <property type="project" value="UniProtKB-UniRule"/>
</dbReference>
<dbReference type="PROSITE" id="PS00588">
    <property type="entry name" value="FLAGELLA_BB_ROD"/>
    <property type="match status" value="1"/>
</dbReference>
<feature type="domain" description="Flagellar basal-body/hook protein C-terminal" evidence="9">
    <location>
        <begin position="524"/>
        <end position="565"/>
    </location>
</feature>
<accession>A0A518DR63</accession>
<feature type="domain" description="Flagellar hook-associated protein FlgK helical" evidence="10">
    <location>
        <begin position="96"/>
        <end position="319"/>
    </location>
</feature>
<organism evidence="11 12">
    <name type="scientific">Lignipirellula cremea</name>
    <dbReference type="NCBI Taxonomy" id="2528010"/>
    <lineage>
        <taxon>Bacteria</taxon>
        <taxon>Pseudomonadati</taxon>
        <taxon>Planctomycetota</taxon>
        <taxon>Planctomycetia</taxon>
        <taxon>Pirellulales</taxon>
        <taxon>Pirellulaceae</taxon>
        <taxon>Lignipirellula</taxon>
    </lineage>
</organism>
<comment type="subcellular location">
    <subcellularLocation>
        <location evidence="1 7">Bacterial flagellum</location>
    </subcellularLocation>
    <subcellularLocation>
        <location evidence="2 7">Secreted</location>
    </subcellularLocation>
</comment>
<dbReference type="PANTHER" id="PTHR30033:SF2">
    <property type="entry name" value="FLAGELLAR HOOK PROTEIN"/>
    <property type="match status" value="1"/>
</dbReference>
<dbReference type="PANTHER" id="PTHR30033">
    <property type="entry name" value="FLAGELLAR HOOK-ASSOCIATED PROTEIN 1"/>
    <property type="match status" value="1"/>
</dbReference>
<evidence type="ECO:0000256" key="7">
    <source>
        <dbReference type="RuleBase" id="RU362065"/>
    </source>
</evidence>
<feature type="domain" description="Flagellar basal body rod protein N-terminal" evidence="8">
    <location>
        <begin position="7"/>
        <end position="36"/>
    </location>
</feature>
<dbReference type="SUPFAM" id="SSF64518">
    <property type="entry name" value="Phase 1 flagellin"/>
    <property type="match status" value="1"/>
</dbReference>
<sequence length="565" mass="60015">MSLFSSLQLAGNTLNAAQVGIQVTGNNIANASTPGYLRQELVLTPAQTQKKGDLLLGTGVQISGVVQKIDKFLESRLHTANSDLANGATQEAAYRELELVLGELSDTDLSTALTNFFGSIQDVLNQPESTAVRNLSVLEGQKLADDIRRLYGRVDDLRVNLNQQVASSSDDINRLLKDVADLNFKIVSIEGGATSRSDAVGLRDQRQIALTELSGLISIRAVEQEDGQVTVFTGGDFLVFDSQYRKVETVYEEKNGISAAQIQIVETAKKIDDSSGQLAGLTESRDNILGGFLTQLDDFASQLISEFNKSFSQGQGLSGYGSITSEFAVENAELPLDQAGLAFTPTNGSFALQVKNKQSGVTNTTDIQIDLDGLDQDTSLSDLAAALNAVDGVTAKVSPSRKLEITSDSPDIEFAFSGDNSGVLAALGVNHFFSGTGAGSININQTIRKDPGLFAASSGGVGVDTANAEKLASLLDRSLPSADGKSLAEIYDRLAANTSQGASVSRAVADGFRVFQQTLDNQKLSISGVNLDEEAINLITYQRAYQASARYISTVSDLLDVLVNL</sequence>
<dbReference type="Pfam" id="PF22638">
    <property type="entry name" value="FlgK_D1"/>
    <property type="match status" value="1"/>
</dbReference>
<keyword evidence="11" id="KW-0282">Flagellum</keyword>
<evidence type="ECO:0000256" key="3">
    <source>
        <dbReference type="ARBA" id="ARBA00009677"/>
    </source>
</evidence>
<name>A0A518DR63_9BACT</name>
<dbReference type="GO" id="GO:0044780">
    <property type="term" value="P:bacterial-type flagellum assembly"/>
    <property type="evidence" value="ECO:0007669"/>
    <property type="project" value="InterPro"/>
</dbReference>
<dbReference type="Pfam" id="PF06429">
    <property type="entry name" value="Flg_bbr_C"/>
    <property type="match status" value="1"/>
</dbReference>
<evidence type="ECO:0000259" key="9">
    <source>
        <dbReference type="Pfam" id="PF06429"/>
    </source>
</evidence>
<dbReference type="Proteomes" id="UP000317648">
    <property type="component" value="Chromosome"/>
</dbReference>
<dbReference type="AlphaFoldDB" id="A0A518DR63"/>
<comment type="similarity">
    <text evidence="3 7">Belongs to the flagella basal body rod proteins family.</text>
</comment>
<evidence type="ECO:0000259" key="8">
    <source>
        <dbReference type="Pfam" id="PF00460"/>
    </source>
</evidence>
<dbReference type="NCBIfam" id="TIGR02492">
    <property type="entry name" value="flgK_ends"/>
    <property type="match status" value="1"/>
</dbReference>
<evidence type="ECO:0000256" key="5">
    <source>
        <dbReference type="ARBA" id="ARBA00022525"/>
    </source>
</evidence>
<dbReference type="InterPro" id="IPR002371">
    <property type="entry name" value="FlgK"/>
</dbReference>
<evidence type="ECO:0000256" key="6">
    <source>
        <dbReference type="ARBA" id="ARBA00023143"/>
    </source>
</evidence>
<keyword evidence="11" id="KW-0966">Cell projection</keyword>
<reference evidence="11 12" key="1">
    <citation type="submission" date="2019-02" db="EMBL/GenBank/DDBJ databases">
        <title>Deep-cultivation of Planctomycetes and their phenomic and genomic characterization uncovers novel biology.</title>
        <authorList>
            <person name="Wiegand S."/>
            <person name="Jogler M."/>
            <person name="Boedeker C."/>
            <person name="Pinto D."/>
            <person name="Vollmers J."/>
            <person name="Rivas-Marin E."/>
            <person name="Kohn T."/>
            <person name="Peeters S.H."/>
            <person name="Heuer A."/>
            <person name="Rast P."/>
            <person name="Oberbeckmann S."/>
            <person name="Bunk B."/>
            <person name="Jeske O."/>
            <person name="Meyerdierks A."/>
            <person name="Storesund J.E."/>
            <person name="Kallscheuer N."/>
            <person name="Luecker S."/>
            <person name="Lage O.M."/>
            <person name="Pohl T."/>
            <person name="Merkel B.J."/>
            <person name="Hornburger P."/>
            <person name="Mueller R.-W."/>
            <person name="Bruemmer F."/>
            <person name="Labrenz M."/>
            <person name="Spormann A.M."/>
            <person name="Op den Camp H."/>
            <person name="Overmann J."/>
            <person name="Amann R."/>
            <person name="Jetten M.S.M."/>
            <person name="Mascher T."/>
            <person name="Medema M.H."/>
            <person name="Devos D.P."/>
            <person name="Kaster A.-K."/>
            <person name="Ovreas L."/>
            <person name="Rohde M."/>
            <person name="Galperin M.Y."/>
            <person name="Jogler C."/>
        </authorList>
    </citation>
    <scope>NUCLEOTIDE SEQUENCE [LARGE SCALE GENOMIC DNA]</scope>
    <source>
        <strain evidence="11 12">Pla85_3_4</strain>
    </source>
</reference>
<dbReference type="InterPro" id="IPR019776">
    <property type="entry name" value="Flagellar_basal_body_rod_CS"/>
</dbReference>
<dbReference type="KEGG" id="lcre:Pla8534_21010"/>
<keyword evidence="11" id="KW-0969">Cilium</keyword>
<keyword evidence="12" id="KW-1185">Reference proteome</keyword>
<protein>
    <recommendedName>
        <fullName evidence="4 7">Flagellar hook-associated protein 1</fullName>
        <shortName evidence="7">HAP1</shortName>
    </recommendedName>
</protein>
<evidence type="ECO:0000256" key="2">
    <source>
        <dbReference type="ARBA" id="ARBA00004613"/>
    </source>
</evidence>
<dbReference type="InterPro" id="IPR053927">
    <property type="entry name" value="FlgK_helical"/>
</dbReference>
<evidence type="ECO:0000313" key="11">
    <source>
        <dbReference type="EMBL" id="QDU94312.1"/>
    </source>
</evidence>
<dbReference type="GO" id="GO:0009424">
    <property type="term" value="C:bacterial-type flagellum hook"/>
    <property type="evidence" value="ECO:0007669"/>
    <property type="project" value="UniProtKB-UniRule"/>
</dbReference>
<dbReference type="InterPro" id="IPR001444">
    <property type="entry name" value="Flag_bb_rod_N"/>
</dbReference>
<evidence type="ECO:0000259" key="10">
    <source>
        <dbReference type="Pfam" id="PF22638"/>
    </source>
</evidence>
<dbReference type="EMBL" id="CP036433">
    <property type="protein sequence ID" value="QDU94312.1"/>
    <property type="molecule type" value="Genomic_DNA"/>
</dbReference>
<evidence type="ECO:0000256" key="1">
    <source>
        <dbReference type="ARBA" id="ARBA00004365"/>
    </source>
</evidence>
<proteinExistence type="inferred from homology"/>
<dbReference type="RefSeq" id="WP_145052517.1">
    <property type="nucleotide sequence ID" value="NZ_CP036433.1"/>
</dbReference>
<dbReference type="PRINTS" id="PR01005">
    <property type="entry name" value="FLGHOOKAP1"/>
</dbReference>
<dbReference type="InterPro" id="IPR010930">
    <property type="entry name" value="Flg_bb/hook_C_dom"/>
</dbReference>
<evidence type="ECO:0000256" key="4">
    <source>
        <dbReference type="ARBA" id="ARBA00016244"/>
    </source>
</evidence>